<feature type="domain" description="HTH CENPB-type" evidence="3">
    <location>
        <begin position="1"/>
        <end position="39"/>
    </location>
</feature>
<protein>
    <recommendedName>
        <fullName evidence="3">HTH CENPB-type domain-containing protein</fullName>
    </recommendedName>
</protein>
<evidence type="ECO:0000313" key="4">
    <source>
        <dbReference type="EMBL" id="KAK3878859.1"/>
    </source>
</evidence>
<proteinExistence type="predicted"/>
<dbReference type="Pfam" id="PF03184">
    <property type="entry name" value="DDE_1"/>
    <property type="match status" value="1"/>
</dbReference>
<feature type="region of interest" description="Disordered" evidence="2">
    <location>
        <begin position="395"/>
        <end position="415"/>
    </location>
</feature>
<keyword evidence="5" id="KW-1185">Reference proteome</keyword>
<reference evidence="4" key="1">
    <citation type="submission" date="2023-10" db="EMBL/GenBank/DDBJ databases">
        <title>Genome assemblies of two species of porcelain crab, Petrolisthes cinctipes and Petrolisthes manimaculis (Anomura: Porcellanidae).</title>
        <authorList>
            <person name="Angst P."/>
        </authorList>
    </citation>
    <scope>NUCLEOTIDE SEQUENCE</scope>
    <source>
        <strain evidence="4">PB745_01</strain>
        <tissue evidence="4">Gill</tissue>
    </source>
</reference>
<organism evidence="4 5">
    <name type="scientific">Petrolisthes cinctipes</name>
    <name type="common">Flat porcelain crab</name>
    <dbReference type="NCBI Taxonomy" id="88211"/>
    <lineage>
        <taxon>Eukaryota</taxon>
        <taxon>Metazoa</taxon>
        <taxon>Ecdysozoa</taxon>
        <taxon>Arthropoda</taxon>
        <taxon>Crustacea</taxon>
        <taxon>Multicrustacea</taxon>
        <taxon>Malacostraca</taxon>
        <taxon>Eumalacostraca</taxon>
        <taxon>Eucarida</taxon>
        <taxon>Decapoda</taxon>
        <taxon>Pleocyemata</taxon>
        <taxon>Anomura</taxon>
        <taxon>Galatheoidea</taxon>
        <taxon>Porcellanidae</taxon>
        <taxon>Petrolisthes</taxon>
    </lineage>
</organism>
<evidence type="ECO:0000256" key="2">
    <source>
        <dbReference type="SAM" id="MobiDB-lite"/>
    </source>
</evidence>
<dbReference type="PANTHER" id="PTHR19303">
    <property type="entry name" value="TRANSPOSON"/>
    <property type="match status" value="1"/>
</dbReference>
<dbReference type="Proteomes" id="UP001286313">
    <property type="component" value="Unassembled WGS sequence"/>
</dbReference>
<dbReference type="Gene3D" id="1.10.10.60">
    <property type="entry name" value="Homeodomain-like"/>
    <property type="match status" value="1"/>
</dbReference>
<comment type="caution">
    <text evidence="4">The sequence shown here is derived from an EMBL/GenBank/DDBJ whole genome shotgun (WGS) entry which is preliminary data.</text>
</comment>
<dbReference type="InterPro" id="IPR004875">
    <property type="entry name" value="DDE_SF_endonuclease_dom"/>
</dbReference>
<dbReference type="PROSITE" id="PS51253">
    <property type="entry name" value="HTH_CENPB"/>
    <property type="match status" value="1"/>
</dbReference>
<name>A0AAE1KNQ1_PETCI</name>
<sequence length="435" mass="49674">MITVKAKQLCEEMKIETDLRFSDGWLRKFKERHGIRAIKVCGKKRSADHGAAEEYSTVFADLVREHNLQPDQIYNADETGLYWRCVPTRTLAGRDEKLAAGFKMNKERVTLLLCANASGRHRIKLFVLGKSKNPRALKGITSLPVIYDAQNNAWMSEWYFTHFVPSVKAHFKKISLPEDSKCVLLLDNCSAHPPTHELVSGNIFATYLPANVNSLIQPMNQGVCQKLKESYKKSFTTRLINSTDSVKDFQRKFNLKNAIYFSALAWEDVKDSTLMKSWRKLYNKKMTHFTTDEIDEWLAQDADLSGVAELTDQDPVPESVDEVEKINKVSWSKAVEGLETFVEFAEMSQSFTVAQVMNYHIILKEVYKLRHASIKQADIRDMFRKATKKVEETGVQAMDTFDEPPDNIEPQPGPSHILIKEELVDDLPTVMPDSD</sequence>
<dbReference type="Pfam" id="PF03221">
    <property type="entry name" value="HTH_Tnp_Tc5"/>
    <property type="match status" value="1"/>
</dbReference>
<accession>A0AAE1KNQ1</accession>
<gene>
    <name evidence="4" type="ORF">Pcinc_016546</name>
</gene>
<dbReference type="AlphaFoldDB" id="A0AAE1KNQ1"/>
<dbReference type="InterPro" id="IPR050863">
    <property type="entry name" value="CenT-Element_Derived"/>
</dbReference>
<dbReference type="InterPro" id="IPR006600">
    <property type="entry name" value="HTH_CenpB_DNA-bd_dom"/>
</dbReference>
<dbReference type="GO" id="GO:0003677">
    <property type="term" value="F:DNA binding"/>
    <property type="evidence" value="ECO:0007669"/>
    <property type="project" value="UniProtKB-KW"/>
</dbReference>
<dbReference type="EMBL" id="JAWQEG010001520">
    <property type="protein sequence ID" value="KAK3878859.1"/>
    <property type="molecule type" value="Genomic_DNA"/>
</dbReference>
<keyword evidence="1" id="KW-0238">DNA-binding</keyword>
<dbReference type="GO" id="GO:0005634">
    <property type="term" value="C:nucleus"/>
    <property type="evidence" value="ECO:0007669"/>
    <property type="project" value="TreeGrafter"/>
</dbReference>
<evidence type="ECO:0000256" key="1">
    <source>
        <dbReference type="ARBA" id="ARBA00023125"/>
    </source>
</evidence>
<dbReference type="PANTHER" id="PTHR19303:SF16">
    <property type="entry name" value="JERKY PROTEIN HOMOLOG-LIKE"/>
    <property type="match status" value="1"/>
</dbReference>
<evidence type="ECO:0000313" key="5">
    <source>
        <dbReference type="Proteomes" id="UP001286313"/>
    </source>
</evidence>
<evidence type="ECO:0000259" key="3">
    <source>
        <dbReference type="PROSITE" id="PS51253"/>
    </source>
</evidence>